<protein>
    <submittedName>
        <fullName evidence="1">Uncharacterized protein</fullName>
    </submittedName>
</protein>
<reference evidence="1 2" key="1">
    <citation type="journal article" date="2014" name="Genome Announc.">
        <title>Draft Genome Sequence of Magnetospirillum sp. Strain SO-1, a Freshwater Magnetotactic Bacterium Isolated from the Ol'khovka River, Russia.</title>
        <authorList>
            <person name="Grouzdev D.S."/>
            <person name="Dziuba M.V."/>
            <person name="Sukhacheva M.S."/>
            <person name="Mardanov A.V."/>
            <person name="Beletskiy A.V."/>
            <person name="Kuznetsov B.B."/>
            <person name="Skryabin K.G."/>
        </authorList>
    </citation>
    <scope>NUCLEOTIDE SEQUENCE [LARGE SCALE GENOMIC DNA]</scope>
    <source>
        <strain evidence="1 2">SO-1</strain>
    </source>
</reference>
<dbReference type="EMBL" id="AONQ01000063">
    <property type="protein sequence ID" value="EME68500.1"/>
    <property type="molecule type" value="Genomic_DNA"/>
</dbReference>
<evidence type="ECO:0000313" key="1">
    <source>
        <dbReference type="EMBL" id="EME68500.1"/>
    </source>
</evidence>
<dbReference type="OrthoDB" id="9179562at2"/>
<sequence length="137" mass="14803">MTALPSPSRWQGLLDRHSTLFGELDDGCRIGIARRADVNRPGAAMVVWEAVGGRLVAGDRPFPGYRDAGVDVLLVGDDEAMTEISGELEGDALPVLKRLVRRGNLVCYVLKRQCELLDAGYEDVLQSMGVAFAGACR</sequence>
<dbReference type="STRING" id="1244869.H261_18120"/>
<gene>
    <name evidence="1" type="ORF">H261_18120</name>
</gene>
<proteinExistence type="predicted"/>
<keyword evidence="2" id="KW-1185">Reference proteome</keyword>
<dbReference type="eggNOG" id="ENOG50344NU">
    <property type="taxonomic scope" value="Bacteria"/>
</dbReference>
<name>M2Z2F8_9PROT</name>
<evidence type="ECO:0000313" key="2">
    <source>
        <dbReference type="Proteomes" id="UP000011744"/>
    </source>
</evidence>
<accession>M2Z2F8</accession>
<dbReference type="PATRIC" id="fig|1244869.3.peg.3624"/>
<dbReference type="AlphaFoldDB" id="M2Z2F8"/>
<organism evidence="1 2">
    <name type="scientific">Paramagnetospirillum caucaseum</name>
    <dbReference type="NCBI Taxonomy" id="1244869"/>
    <lineage>
        <taxon>Bacteria</taxon>
        <taxon>Pseudomonadati</taxon>
        <taxon>Pseudomonadota</taxon>
        <taxon>Alphaproteobacteria</taxon>
        <taxon>Rhodospirillales</taxon>
        <taxon>Magnetospirillaceae</taxon>
        <taxon>Paramagnetospirillum</taxon>
    </lineage>
</organism>
<comment type="caution">
    <text evidence="1">The sequence shown here is derived from an EMBL/GenBank/DDBJ whole genome shotgun (WGS) entry which is preliminary data.</text>
</comment>
<dbReference type="RefSeq" id="WP_008620336.1">
    <property type="nucleotide sequence ID" value="NZ_AONQ01000063.1"/>
</dbReference>
<dbReference type="Proteomes" id="UP000011744">
    <property type="component" value="Unassembled WGS sequence"/>
</dbReference>